<dbReference type="RefSeq" id="WP_245376804.1">
    <property type="nucleotide sequence ID" value="NZ_BMWJ01000003.1"/>
</dbReference>
<evidence type="ECO:0000313" key="1">
    <source>
        <dbReference type="EMBL" id="MBP2361513.1"/>
    </source>
</evidence>
<comment type="caution">
    <text evidence="1">The sequence shown here is derived from an EMBL/GenBank/DDBJ whole genome shotgun (WGS) entry which is preliminary data.</text>
</comment>
<accession>A0ABS4VC74</accession>
<proteinExistence type="predicted"/>
<dbReference type="EMBL" id="JAGINS010000001">
    <property type="protein sequence ID" value="MBP2361513.1"/>
    <property type="molecule type" value="Genomic_DNA"/>
</dbReference>
<sequence length="570" mass="60831">MAAQTVVHKGRTLAWEGFCTGPELLSHAELDGLSRRLLGIGLAAAEVAAEKELRPSGVPRGAVPAIVLGTASTLKGCFEADVAKLARGASPDDFPAYSEARSVYLAAPGDLVVGRGEAWRQAVAASEAVPVEVDEPRYYYLTHALLTLAASEPSERPAPPLALLIRQLRDVPATVVRLFAMDAEARLLLLWLKRAAGLDVLGVDANGPEVAEGWNRKTTLYPTPEAARTLGGPVSPGEPGALLDAEFALTPFHAEFGVVLPRLPGYSISRAGADEKSMSRQVREAAGLLVERYGLELGCFKPAEALTGDRIRTAVPLADADTLDALARQAMESEEDYVLEAHTHYLRHRVPGYEFILAPSVHVAAGGLAEGGTVQITRGSVWEGSVYVDEGTCARFGITPEQFRTAREGMAGLYEAFRGAGRDLGFVKGGVDFAIARLGGRFGSTPVVAMQDLNLSSNGAEYVRALLAEARERAGRRDGVYAATKVVRPAADTDLKRLEDGVQRRSSQGWARAITAVPGRWGLIGVASSCPREAAVEVLELEERLHREGMLRTSLRDESVLGEGEPVFPG</sequence>
<name>A0ABS4VC74_9ACTN</name>
<evidence type="ECO:0000313" key="2">
    <source>
        <dbReference type="Proteomes" id="UP001519311"/>
    </source>
</evidence>
<organism evidence="1 2">
    <name type="scientific">Streptomyces clavifer</name>
    <dbReference type="NCBI Taxonomy" id="68188"/>
    <lineage>
        <taxon>Bacteria</taxon>
        <taxon>Bacillati</taxon>
        <taxon>Actinomycetota</taxon>
        <taxon>Actinomycetes</taxon>
        <taxon>Kitasatosporales</taxon>
        <taxon>Streptomycetaceae</taxon>
        <taxon>Streptomyces</taxon>
    </lineage>
</organism>
<gene>
    <name evidence="1" type="ORF">JOF59_003913</name>
</gene>
<reference evidence="1 2" key="1">
    <citation type="submission" date="2021-03" db="EMBL/GenBank/DDBJ databases">
        <title>Sequencing the genomes of 1000 actinobacteria strains.</title>
        <authorList>
            <person name="Klenk H.-P."/>
        </authorList>
    </citation>
    <scope>NUCLEOTIDE SEQUENCE [LARGE SCALE GENOMIC DNA]</scope>
    <source>
        <strain evidence="1 2">DSM 40843</strain>
    </source>
</reference>
<dbReference type="Proteomes" id="UP001519311">
    <property type="component" value="Unassembled WGS sequence"/>
</dbReference>
<keyword evidence="2" id="KW-1185">Reference proteome</keyword>
<protein>
    <submittedName>
        <fullName evidence="1">Uncharacterized protein</fullName>
    </submittedName>
</protein>